<sequence>MEQSCSVLDELTGVLAEGAERPPRPGVPVRRSPQQLRRVCADGRLRLTDGDKVLFNSSVPHAKVWRCTNDSTCSYWGGTCRGTCNEQLGKCVMSHNLNLEHTCRGVFMEPAHMTEKGLGTDGKGQLLNDPPFAVAANLSHVLHECESLPHLLKHEPKAQDRVMEELMAVLNRSMTHPYDL</sequence>
<keyword evidence="3" id="KW-1185">Reference proteome</keyword>
<proteinExistence type="predicted"/>
<dbReference type="PANTHER" id="PTHR21093">
    <property type="entry name" value="DIVERGENT PROTEIN KINASE DOMAIN 1C-RELATED"/>
    <property type="match status" value="1"/>
</dbReference>
<dbReference type="InterPro" id="IPR022049">
    <property type="entry name" value="FAM69_kinase_dom"/>
</dbReference>
<evidence type="ECO:0000313" key="2">
    <source>
        <dbReference type="EMBL" id="KAK7480918.1"/>
    </source>
</evidence>
<dbReference type="PANTHER" id="PTHR21093:SF2">
    <property type="entry name" value="DIVERGENT PROTEIN KINASE DOMAIN 1C"/>
    <property type="match status" value="1"/>
</dbReference>
<reference evidence="2 3" key="1">
    <citation type="journal article" date="2023" name="Sci. Data">
        <title>Genome assembly of the Korean intertidal mud-creeper Batillaria attramentaria.</title>
        <authorList>
            <person name="Patra A.K."/>
            <person name="Ho P.T."/>
            <person name="Jun S."/>
            <person name="Lee S.J."/>
            <person name="Kim Y."/>
            <person name="Won Y.J."/>
        </authorList>
    </citation>
    <scope>NUCLEOTIDE SEQUENCE [LARGE SCALE GENOMIC DNA]</scope>
    <source>
        <strain evidence="2">Wonlab-2016</strain>
    </source>
</reference>
<organism evidence="2 3">
    <name type="scientific">Batillaria attramentaria</name>
    <dbReference type="NCBI Taxonomy" id="370345"/>
    <lineage>
        <taxon>Eukaryota</taxon>
        <taxon>Metazoa</taxon>
        <taxon>Spiralia</taxon>
        <taxon>Lophotrochozoa</taxon>
        <taxon>Mollusca</taxon>
        <taxon>Gastropoda</taxon>
        <taxon>Caenogastropoda</taxon>
        <taxon>Sorbeoconcha</taxon>
        <taxon>Cerithioidea</taxon>
        <taxon>Batillariidae</taxon>
        <taxon>Batillaria</taxon>
    </lineage>
</organism>
<evidence type="ECO:0000259" key="1">
    <source>
        <dbReference type="Pfam" id="PF12260"/>
    </source>
</evidence>
<protein>
    <recommendedName>
        <fullName evidence="1">FAM69 protein-kinase domain-containing protein</fullName>
    </recommendedName>
</protein>
<comment type="caution">
    <text evidence="2">The sequence shown here is derived from an EMBL/GenBank/DDBJ whole genome shotgun (WGS) entry which is preliminary data.</text>
</comment>
<accession>A0ABD0K186</accession>
<feature type="domain" description="FAM69 protein-kinase" evidence="1">
    <location>
        <begin position="41"/>
        <end position="146"/>
    </location>
</feature>
<dbReference type="EMBL" id="JACVVK020000271">
    <property type="protein sequence ID" value="KAK7480918.1"/>
    <property type="molecule type" value="Genomic_DNA"/>
</dbReference>
<dbReference type="Proteomes" id="UP001519460">
    <property type="component" value="Unassembled WGS sequence"/>
</dbReference>
<dbReference type="Pfam" id="PF12260">
    <property type="entry name" value="PIP49_C"/>
    <property type="match status" value="1"/>
</dbReference>
<name>A0ABD0K186_9CAEN</name>
<dbReference type="AlphaFoldDB" id="A0ABD0K186"/>
<gene>
    <name evidence="2" type="ORF">BaRGS_00027829</name>
</gene>
<evidence type="ECO:0000313" key="3">
    <source>
        <dbReference type="Proteomes" id="UP001519460"/>
    </source>
</evidence>